<keyword evidence="3" id="KW-1185">Reference proteome</keyword>
<organism evidence="2 3">
    <name type="scientific">Pycnonotus jocosus</name>
    <name type="common">Red-whiskered bulbul</name>
    <name type="synonym">Lanius jocosus</name>
    <dbReference type="NCBI Taxonomy" id="182897"/>
    <lineage>
        <taxon>Eukaryota</taxon>
        <taxon>Metazoa</taxon>
        <taxon>Chordata</taxon>
        <taxon>Craniata</taxon>
        <taxon>Vertebrata</taxon>
        <taxon>Euteleostomi</taxon>
        <taxon>Archelosauria</taxon>
        <taxon>Archosauria</taxon>
        <taxon>Dinosauria</taxon>
        <taxon>Saurischia</taxon>
        <taxon>Theropoda</taxon>
        <taxon>Coelurosauria</taxon>
        <taxon>Aves</taxon>
        <taxon>Neognathae</taxon>
        <taxon>Neoaves</taxon>
        <taxon>Telluraves</taxon>
        <taxon>Australaves</taxon>
        <taxon>Passeriformes</taxon>
        <taxon>Sylvioidea</taxon>
        <taxon>Pycnonotidae</taxon>
        <taxon>Pycnonotus</taxon>
    </lineage>
</organism>
<gene>
    <name evidence="2" type="primary">Env1_2</name>
    <name evidence="2" type="ORF">PYCJOC_R15350</name>
</gene>
<comment type="caution">
    <text evidence="2">The sequence shown here is derived from an EMBL/GenBank/DDBJ whole genome shotgun (WGS) entry which is preliminary data.</text>
</comment>
<evidence type="ECO:0000313" key="2">
    <source>
        <dbReference type="EMBL" id="NXR73804.1"/>
    </source>
</evidence>
<keyword evidence="1" id="KW-0812">Transmembrane</keyword>
<feature type="non-terminal residue" evidence="2">
    <location>
        <position position="261"/>
    </location>
</feature>
<keyword evidence="1" id="KW-0472">Membrane</keyword>
<keyword evidence="1" id="KW-1133">Transmembrane helix</keyword>
<dbReference type="OrthoDB" id="9633697at2759"/>
<feature type="transmembrane region" description="Helical" evidence="1">
    <location>
        <begin position="81"/>
        <end position="106"/>
    </location>
</feature>
<dbReference type="AlphaFoldDB" id="A0A7L2NPY6"/>
<dbReference type="PANTHER" id="PTHR10424">
    <property type="entry name" value="VIRAL ENVELOPE PROTEIN"/>
    <property type="match status" value="1"/>
</dbReference>
<proteinExistence type="predicted"/>
<reference evidence="2 3" key="1">
    <citation type="submission" date="2019-09" db="EMBL/GenBank/DDBJ databases">
        <title>Bird 10,000 Genomes (B10K) Project - Family phase.</title>
        <authorList>
            <person name="Zhang G."/>
        </authorList>
    </citation>
    <scope>NUCLEOTIDE SEQUENCE [LARGE SCALE GENOMIC DNA]</scope>
    <source>
        <strain evidence="2">B10K-DU-002-42</strain>
        <tissue evidence="2">Muscle</tissue>
    </source>
</reference>
<dbReference type="CDD" id="cd09851">
    <property type="entry name" value="HTLV-1-like_HR1-HR2"/>
    <property type="match status" value="1"/>
</dbReference>
<protein>
    <submittedName>
        <fullName evidence="2">ENV1 protein</fullName>
    </submittedName>
</protein>
<dbReference type="Gene3D" id="1.10.287.210">
    <property type="match status" value="1"/>
</dbReference>
<name>A0A7L2NPY6_PYCJO</name>
<dbReference type="SUPFAM" id="SSF58069">
    <property type="entry name" value="Virus ectodomain"/>
    <property type="match status" value="1"/>
</dbReference>
<dbReference type="Pfam" id="PF00429">
    <property type="entry name" value="TLV_coat"/>
    <property type="match status" value="1"/>
</dbReference>
<feature type="non-terminal residue" evidence="2">
    <location>
        <position position="1"/>
    </location>
</feature>
<dbReference type="EMBL" id="VWYP01008083">
    <property type="protein sequence ID" value="NXR73804.1"/>
    <property type="molecule type" value="Genomic_DNA"/>
</dbReference>
<sequence>NKRICKTTATINNLYSWVIPPTSGVWACQKTGVSPCISTKDFDPTNNFCIQVAIVPRIFYHTDEEMTRYFERTLQVQKRELTTGVTFALLLGLGATGTATGVSALVSQGQSLAQLQMTIDEDLLRIEKSITFLEKSLSSLSEVVLQNRCGLDLLLMHQGGLCAALKEQCCFYANYSGVIKDSMTELRDRLTQRKKEADAQRSWLDSLFNYSPWAATVVSSLIGPTVVLLLLLIFGPCVLNKLTQFVKARLSTVDIMVLQQR</sequence>
<feature type="transmembrane region" description="Helical" evidence="1">
    <location>
        <begin position="213"/>
        <end position="239"/>
    </location>
</feature>
<accession>A0A7L2NPY6</accession>
<dbReference type="InterPro" id="IPR018154">
    <property type="entry name" value="TLV/ENV_coat_polyprotein"/>
</dbReference>
<evidence type="ECO:0000256" key="1">
    <source>
        <dbReference type="SAM" id="Phobius"/>
    </source>
</evidence>
<evidence type="ECO:0000313" key="3">
    <source>
        <dbReference type="Proteomes" id="UP000535705"/>
    </source>
</evidence>
<dbReference type="PANTHER" id="PTHR10424:SF82">
    <property type="entry name" value="ENVELOPE GLYCOPROTEIN-RELATED"/>
    <property type="match status" value="1"/>
</dbReference>
<dbReference type="Proteomes" id="UP000535705">
    <property type="component" value="Unassembled WGS sequence"/>
</dbReference>